<gene>
    <name evidence="1" type="ORF">ElyMa_006072500</name>
</gene>
<reference evidence="1 2" key="1">
    <citation type="journal article" date="2021" name="Elife">
        <title>Chloroplast acquisition without the gene transfer in kleptoplastic sea slugs, Plakobranchus ocellatus.</title>
        <authorList>
            <person name="Maeda T."/>
            <person name="Takahashi S."/>
            <person name="Yoshida T."/>
            <person name="Shimamura S."/>
            <person name="Takaki Y."/>
            <person name="Nagai Y."/>
            <person name="Toyoda A."/>
            <person name="Suzuki Y."/>
            <person name="Arimoto A."/>
            <person name="Ishii H."/>
            <person name="Satoh N."/>
            <person name="Nishiyama T."/>
            <person name="Hasebe M."/>
            <person name="Maruyama T."/>
            <person name="Minagawa J."/>
            <person name="Obokata J."/>
            <person name="Shigenobu S."/>
        </authorList>
    </citation>
    <scope>NUCLEOTIDE SEQUENCE [LARGE SCALE GENOMIC DNA]</scope>
</reference>
<accession>A0AAV4GNE7</accession>
<organism evidence="1 2">
    <name type="scientific">Elysia marginata</name>
    <dbReference type="NCBI Taxonomy" id="1093978"/>
    <lineage>
        <taxon>Eukaryota</taxon>
        <taxon>Metazoa</taxon>
        <taxon>Spiralia</taxon>
        <taxon>Lophotrochozoa</taxon>
        <taxon>Mollusca</taxon>
        <taxon>Gastropoda</taxon>
        <taxon>Heterobranchia</taxon>
        <taxon>Euthyneura</taxon>
        <taxon>Panpulmonata</taxon>
        <taxon>Sacoglossa</taxon>
        <taxon>Placobranchoidea</taxon>
        <taxon>Plakobranchidae</taxon>
        <taxon>Elysia</taxon>
    </lineage>
</organism>
<name>A0AAV4GNE7_9GAST</name>
<proteinExistence type="predicted"/>
<dbReference type="Proteomes" id="UP000762676">
    <property type="component" value="Unassembled WGS sequence"/>
</dbReference>
<sequence>MIRIVVMVRRKRIMMIMTMMMVIMMIMMMMMMVLLLVVVVVVVKMMVNATVVTIRNKGIKDCIDDDGTVVNGSCVYKWDHGNENGKALEE</sequence>
<dbReference type="AlphaFoldDB" id="A0AAV4GNE7"/>
<evidence type="ECO:0008006" key="3">
    <source>
        <dbReference type="Google" id="ProtNLM"/>
    </source>
</evidence>
<protein>
    <recommendedName>
        <fullName evidence="3">Transmembrane protein</fullName>
    </recommendedName>
</protein>
<evidence type="ECO:0000313" key="1">
    <source>
        <dbReference type="EMBL" id="GFR87282.1"/>
    </source>
</evidence>
<evidence type="ECO:0000313" key="2">
    <source>
        <dbReference type="Proteomes" id="UP000762676"/>
    </source>
</evidence>
<dbReference type="EMBL" id="BMAT01012169">
    <property type="protein sequence ID" value="GFR87282.1"/>
    <property type="molecule type" value="Genomic_DNA"/>
</dbReference>
<keyword evidence="2" id="KW-1185">Reference proteome</keyword>
<comment type="caution">
    <text evidence="1">The sequence shown here is derived from an EMBL/GenBank/DDBJ whole genome shotgun (WGS) entry which is preliminary data.</text>
</comment>